<keyword evidence="2" id="KW-0812">Transmembrane</keyword>
<keyword evidence="4" id="KW-1185">Reference proteome</keyword>
<accession>A0A3A8PIE9</accession>
<keyword evidence="2" id="KW-1133">Transmembrane helix</keyword>
<proteinExistence type="predicted"/>
<name>A0A3A8PIE9_9BACT</name>
<sequence length="179" mass="18404">MLTPDAGLPVKVSPKVESDFESVRQEVQRHRPAVARPEPAPEGSPRRGDAPVSQVTKAPPPLVPTPVVVAAAPVPSPGVDLKVEAKQSPERRVPTLSWVLLGTGVVAGGVGTLFGIQSRDHVGSAREAELTKAATGHLDEARGQAVVANVLFSTAVAAAAGAVTAYLLDEEPPAAEGRP</sequence>
<evidence type="ECO:0000256" key="2">
    <source>
        <dbReference type="SAM" id="Phobius"/>
    </source>
</evidence>
<keyword evidence="2" id="KW-0472">Membrane</keyword>
<feature type="transmembrane region" description="Helical" evidence="2">
    <location>
        <begin position="96"/>
        <end position="116"/>
    </location>
</feature>
<gene>
    <name evidence="3" type="ORF">D7V93_23875</name>
</gene>
<dbReference type="EMBL" id="RAWB01000270">
    <property type="protein sequence ID" value="RKH55090.1"/>
    <property type="molecule type" value="Genomic_DNA"/>
</dbReference>
<protein>
    <submittedName>
        <fullName evidence="3">Uncharacterized protein</fullName>
    </submittedName>
</protein>
<evidence type="ECO:0000313" key="4">
    <source>
        <dbReference type="Proteomes" id="UP000272888"/>
    </source>
</evidence>
<dbReference type="AlphaFoldDB" id="A0A3A8PIE9"/>
<feature type="region of interest" description="Disordered" evidence="1">
    <location>
        <begin position="1"/>
        <end position="59"/>
    </location>
</feature>
<dbReference type="Proteomes" id="UP000272888">
    <property type="component" value="Unassembled WGS sequence"/>
</dbReference>
<reference evidence="4" key="1">
    <citation type="submission" date="2018-09" db="EMBL/GenBank/DDBJ databases">
        <authorList>
            <person name="Livingstone P.G."/>
            <person name="Whitworth D.E."/>
        </authorList>
    </citation>
    <scope>NUCLEOTIDE SEQUENCE [LARGE SCALE GENOMIC DNA]</scope>
    <source>
        <strain evidence="4">CA051B</strain>
    </source>
</reference>
<evidence type="ECO:0000313" key="3">
    <source>
        <dbReference type="EMBL" id="RKH55090.1"/>
    </source>
</evidence>
<feature type="transmembrane region" description="Helical" evidence="2">
    <location>
        <begin position="146"/>
        <end position="168"/>
    </location>
</feature>
<evidence type="ECO:0000256" key="1">
    <source>
        <dbReference type="SAM" id="MobiDB-lite"/>
    </source>
</evidence>
<feature type="compositionally biased region" description="Basic and acidic residues" evidence="1">
    <location>
        <begin position="14"/>
        <end position="29"/>
    </location>
</feature>
<organism evidence="3 4">
    <name type="scientific">Corallococcus llansteffanensis</name>
    <dbReference type="NCBI Taxonomy" id="2316731"/>
    <lineage>
        <taxon>Bacteria</taxon>
        <taxon>Pseudomonadati</taxon>
        <taxon>Myxococcota</taxon>
        <taxon>Myxococcia</taxon>
        <taxon>Myxococcales</taxon>
        <taxon>Cystobacterineae</taxon>
        <taxon>Myxococcaceae</taxon>
        <taxon>Corallococcus</taxon>
    </lineage>
</organism>
<comment type="caution">
    <text evidence="3">The sequence shown here is derived from an EMBL/GenBank/DDBJ whole genome shotgun (WGS) entry which is preliminary data.</text>
</comment>